<organism evidence="3 4">
    <name type="scientific">Sulfuriroseicoccus oceanibius</name>
    <dbReference type="NCBI Taxonomy" id="2707525"/>
    <lineage>
        <taxon>Bacteria</taxon>
        <taxon>Pseudomonadati</taxon>
        <taxon>Verrucomicrobiota</taxon>
        <taxon>Verrucomicrobiia</taxon>
        <taxon>Verrucomicrobiales</taxon>
        <taxon>Verrucomicrobiaceae</taxon>
        <taxon>Sulfuriroseicoccus</taxon>
    </lineage>
</organism>
<dbReference type="InterPro" id="IPR003790">
    <property type="entry name" value="GHL10"/>
</dbReference>
<dbReference type="PROSITE" id="PS51318">
    <property type="entry name" value="TAT"/>
    <property type="match status" value="1"/>
</dbReference>
<evidence type="ECO:0000259" key="2">
    <source>
        <dbReference type="Pfam" id="PF02638"/>
    </source>
</evidence>
<proteinExistence type="predicted"/>
<dbReference type="InterPro" id="IPR006311">
    <property type="entry name" value="TAT_signal"/>
</dbReference>
<sequence>MTTSRRQFITTSALAAASALVPAPLTALAAPARRGPAEFRGGWVASVYNLDWPSRPGLSPAAAKAELIRLIDRMQALHMNAMIFQVRPNGDALYRSSIEPSSHWLTGSMGARLSWDPLEVAVEECHRRGMELHAWFNPFRALSGLKKAPSRKHLSRRRPDWVRTMGKHIWFDPAEPGVQNHALKVITDVVRRYDIDGVHLDDYFYPYPKKKAGRRIEEFPDMHAFQKSGMTNRDAWRRANINHFVKNLYHQVHETRQSVKVGISPFGIWRPGVPAGTNAMLDAYNDLAADSHFWLRQGWVDYMSPQLYWADGGEQSFSALLQWWQSINPKGRHIWPGIDITGERGHATSMVSRQVRITRTTRQAPAPGQVLWRTGQLLDSRKHIAQMLRRDLYNTPATIPPCPWLA</sequence>
<evidence type="ECO:0000313" key="4">
    <source>
        <dbReference type="Proteomes" id="UP000475117"/>
    </source>
</evidence>
<dbReference type="GO" id="GO:0016787">
    <property type="term" value="F:hydrolase activity"/>
    <property type="evidence" value="ECO:0007669"/>
    <property type="project" value="UniProtKB-KW"/>
</dbReference>
<accession>A0A6B3L0Y8</accession>
<dbReference type="Proteomes" id="UP000475117">
    <property type="component" value="Chromosome"/>
</dbReference>
<evidence type="ECO:0000256" key="1">
    <source>
        <dbReference type="ARBA" id="ARBA00022729"/>
    </source>
</evidence>
<evidence type="ECO:0000313" key="3">
    <source>
        <dbReference type="EMBL" id="QQL44213.1"/>
    </source>
</evidence>
<feature type="domain" description="Glycosyl hydrolase-like 10" evidence="2">
    <location>
        <begin position="38"/>
        <end position="335"/>
    </location>
</feature>
<dbReference type="PANTHER" id="PTHR43405:SF1">
    <property type="entry name" value="GLYCOSYL HYDROLASE DIGH"/>
    <property type="match status" value="1"/>
</dbReference>
<dbReference type="EMBL" id="CP066776">
    <property type="protein sequence ID" value="QQL44213.1"/>
    <property type="molecule type" value="Genomic_DNA"/>
</dbReference>
<dbReference type="SUPFAM" id="SSF51445">
    <property type="entry name" value="(Trans)glycosidases"/>
    <property type="match status" value="1"/>
</dbReference>
<dbReference type="KEGG" id="soa:G3M56_009935"/>
<dbReference type="PANTHER" id="PTHR43405">
    <property type="entry name" value="GLYCOSYL HYDROLASE DIGH"/>
    <property type="match status" value="1"/>
</dbReference>
<keyword evidence="4" id="KW-1185">Reference proteome</keyword>
<dbReference type="Pfam" id="PF02638">
    <property type="entry name" value="GHL10"/>
    <property type="match status" value="1"/>
</dbReference>
<keyword evidence="1" id="KW-0732">Signal</keyword>
<protein>
    <submittedName>
        <fullName evidence="3">Family 10 glycosylhydrolase</fullName>
    </submittedName>
</protein>
<name>A0A6B3L0Y8_9BACT</name>
<dbReference type="InterPro" id="IPR052177">
    <property type="entry name" value="Divisome_Glycosyl_Hydrolase"/>
</dbReference>
<reference evidence="3 4" key="1">
    <citation type="submission" date="2020-12" db="EMBL/GenBank/DDBJ databases">
        <title>Sulforoseuscoccus oceanibium gen. nov., sp. nov., a representative of the phylum Verrucomicrobia with special cytoplasmic membrane, and proposal of Sulforoseuscoccusaceae fam. nov.</title>
        <authorList>
            <person name="Xi F."/>
        </authorList>
    </citation>
    <scope>NUCLEOTIDE SEQUENCE [LARGE SCALE GENOMIC DNA]</scope>
    <source>
        <strain evidence="3 4">T37</strain>
    </source>
</reference>
<dbReference type="Gene3D" id="3.20.20.80">
    <property type="entry name" value="Glycosidases"/>
    <property type="match status" value="1"/>
</dbReference>
<keyword evidence="3" id="KW-0378">Hydrolase</keyword>
<dbReference type="InterPro" id="IPR017853">
    <property type="entry name" value="GH"/>
</dbReference>
<dbReference type="RefSeq" id="WP_164362410.1">
    <property type="nucleotide sequence ID" value="NZ_CP066776.1"/>
</dbReference>
<dbReference type="AlphaFoldDB" id="A0A6B3L0Y8"/>
<gene>
    <name evidence="3" type="ORF">G3M56_009935</name>
</gene>